<feature type="domain" description="MYND-type" evidence="8">
    <location>
        <begin position="222"/>
        <end position="260"/>
    </location>
</feature>
<evidence type="ECO:0000256" key="3">
    <source>
        <dbReference type="ARBA" id="ARBA00022771"/>
    </source>
</evidence>
<evidence type="ECO:0000259" key="8">
    <source>
        <dbReference type="PROSITE" id="PS50865"/>
    </source>
</evidence>
<dbReference type="PROSITE" id="PS50865">
    <property type="entry name" value="ZF_MYND_2"/>
    <property type="match status" value="1"/>
</dbReference>
<dbReference type="PROSITE" id="PS50088">
    <property type="entry name" value="ANK_REPEAT"/>
    <property type="match status" value="2"/>
</dbReference>
<keyword evidence="3 7" id="KW-0863">Zinc-finger</keyword>
<accession>A0A165P7E7</accession>
<evidence type="ECO:0000256" key="2">
    <source>
        <dbReference type="ARBA" id="ARBA00022737"/>
    </source>
</evidence>
<reference evidence="9 10" key="1">
    <citation type="journal article" date="2016" name="Mol. Biol. Evol.">
        <title>Comparative Genomics of Early-Diverging Mushroom-Forming Fungi Provides Insights into the Origins of Lignocellulose Decay Capabilities.</title>
        <authorList>
            <person name="Nagy L.G."/>
            <person name="Riley R."/>
            <person name="Tritt A."/>
            <person name="Adam C."/>
            <person name="Daum C."/>
            <person name="Floudas D."/>
            <person name="Sun H."/>
            <person name="Yadav J.S."/>
            <person name="Pangilinan J."/>
            <person name="Larsson K.H."/>
            <person name="Matsuura K."/>
            <person name="Barry K."/>
            <person name="Labutti K."/>
            <person name="Kuo R."/>
            <person name="Ohm R.A."/>
            <person name="Bhattacharya S.S."/>
            <person name="Shirouzu T."/>
            <person name="Yoshinaga Y."/>
            <person name="Martin F.M."/>
            <person name="Grigoriev I.V."/>
            <person name="Hibbett D.S."/>
        </authorList>
    </citation>
    <scope>NUCLEOTIDE SEQUENCE [LARGE SCALE GENOMIC DNA]</scope>
    <source>
        <strain evidence="9 10">L-15889</strain>
    </source>
</reference>
<keyword evidence="4" id="KW-0862">Zinc</keyword>
<evidence type="ECO:0000256" key="5">
    <source>
        <dbReference type="ARBA" id="ARBA00023043"/>
    </source>
</evidence>
<proteinExistence type="predicted"/>
<dbReference type="STRING" id="1314783.A0A165P7E7"/>
<dbReference type="Pfam" id="PF12796">
    <property type="entry name" value="Ank_2"/>
    <property type="match status" value="1"/>
</dbReference>
<dbReference type="InterPro" id="IPR002893">
    <property type="entry name" value="Znf_MYND"/>
</dbReference>
<dbReference type="AlphaFoldDB" id="A0A165P7E7"/>
<protein>
    <recommendedName>
        <fullName evidence="8">MYND-type domain-containing protein</fullName>
    </recommendedName>
</protein>
<organism evidence="9 10">
    <name type="scientific">Daedalea quercina L-15889</name>
    <dbReference type="NCBI Taxonomy" id="1314783"/>
    <lineage>
        <taxon>Eukaryota</taxon>
        <taxon>Fungi</taxon>
        <taxon>Dikarya</taxon>
        <taxon>Basidiomycota</taxon>
        <taxon>Agaricomycotina</taxon>
        <taxon>Agaricomycetes</taxon>
        <taxon>Polyporales</taxon>
        <taxon>Fomitopsis</taxon>
    </lineage>
</organism>
<evidence type="ECO:0000256" key="4">
    <source>
        <dbReference type="ARBA" id="ARBA00022833"/>
    </source>
</evidence>
<dbReference type="Gene3D" id="1.25.40.20">
    <property type="entry name" value="Ankyrin repeat-containing domain"/>
    <property type="match status" value="1"/>
</dbReference>
<evidence type="ECO:0000313" key="9">
    <source>
        <dbReference type="EMBL" id="KZT67860.1"/>
    </source>
</evidence>
<dbReference type="PANTHER" id="PTHR24171">
    <property type="entry name" value="ANKYRIN REPEAT DOMAIN-CONTAINING PROTEIN 39-RELATED"/>
    <property type="match status" value="1"/>
</dbReference>
<dbReference type="OrthoDB" id="194358at2759"/>
<dbReference type="InterPro" id="IPR002110">
    <property type="entry name" value="Ankyrin_rpt"/>
</dbReference>
<evidence type="ECO:0000313" key="10">
    <source>
        <dbReference type="Proteomes" id="UP000076727"/>
    </source>
</evidence>
<dbReference type="PROSITE" id="PS50297">
    <property type="entry name" value="ANK_REP_REGION"/>
    <property type="match status" value="2"/>
</dbReference>
<feature type="repeat" description="ANK" evidence="6">
    <location>
        <begin position="151"/>
        <end position="183"/>
    </location>
</feature>
<dbReference type="SUPFAM" id="SSF144232">
    <property type="entry name" value="HIT/MYND zinc finger-like"/>
    <property type="match status" value="1"/>
</dbReference>
<dbReference type="EMBL" id="KV429072">
    <property type="protein sequence ID" value="KZT67860.1"/>
    <property type="molecule type" value="Genomic_DNA"/>
</dbReference>
<dbReference type="Proteomes" id="UP000076727">
    <property type="component" value="Unassembled WGS sequence"/>
</dbReference>
<dbReference type="SUPFAM" id="SSF48403">
    <property type="entry name" value="Ankyrin repeat"/>
    <property type="match status" value="1"/>
</dbReference>
<dbReference type="PROSITE" id="PS01360">
    <property type="entry name" value="ZF_MYND_1"/>
    <property type="match status" value="1"/>
</dbReference>
<gene>
    <name evidence="9" type="ORF">DAEQUDRAFT_672474</name>
</gene>
<evidence type="ECO:0000256" key="1">
    <source>
        <dbReference type="ARBA" id="ARBA00022723"/>
    </source>
</evidence>
<dbReference type="Pfam" id="PF01753">
    <property type="entry name" value="zf-MYND"/>
    <property type="match status" value="1"/>
</dbReference>
<keyword evidence="1" id="KW-0479">Metal-binding</keyword>
<evidence type="ECO:0000256" key="6">
    <source>
        <dbReference type="PROSITE-ProRule" id="PRU00023"/>
    </source>
</evidence>
<keyword evidence="10" id="KW-1185">Reference proteome</keyword>
<feature type="repeat" description="ANK" evidence="6">
    <location>
        <begin position="115"/>
        <end position="150"/>
    </location>
</feature>
<dbReference type="Gene3D" id="6.10.140.2220">
    <property type="match status" value="1"/>
</dbReference>
<dbReference type="GO" id="GO:0008270">
    <property type="term" value="F:zinc ion binding"/>
    <property type="evidence" value="ECO:0007669"/>
    <property type="project" value="UniProtKB-KW"/>
</dbReference>
<sequence length="404" mass="43606">MLTILNATTGFIETGRGGQRLRDLYRAGTVSQDPNMYGQFALDCYTGQIDRVKRAVETGQAPDVTGTETPYKFGYCTLVVAGGQRGAAQCPGADHAATLNYLISGGAPVDSCDIVGLTALHHATQNAYGPTVALARILLESGANVNYQNLYGEIPLLSAFQLGDARVVELLMEFGADLDIPDADGTTGRSMFVNTGATVTAAVMKWIRKRTGEQRPLDGKMCAKCGKTDVPLKICSKCHAAKYCSAECQRADWREHKQACTPFDTVTSVTIRPSYNSRSMLMSSSDLKRQAFGIPTNPQPRTHNRGAHAPHVRPGQPKAMVIKAQVPYTGSAPTMRSGPMVVYDKKRELVCVLEASGNEDAYMRIATTVWTKGVGGAKAYFPAELKSKDELVIKVGEVLAEQPF</sequence>
<keyword evidence="5 6" id="KW-0040">ANK repeat</keyword>
<dbReference type="SMART" id="SM00248">
    <property type="entry name" value="ANK"/>
    <property type="match status" value="2"/>
</dbReference>
<dbReference type="PANTHER" id="PTHR24171:SF10">
    <property type="entry name" value="ANKYRIN REPEAT DOMAIN-CONTAINING PROTEIN 29-LIKE"/>
    <property type="match status" value="1"/>
</dbReference>
<dbReference type="InterPro" id="IPR036770">
    <property type="entry name" value="Ankyrin_rpt-contain_sf"/>
</dbReference>
<name>A0A165P7E7_9APHY</name>
<evidence type="ECO:0000256" key="7">
    <source>
        <dbReference type="PROSITE-ProRule" id="PRU00134"/>
    </source>
</evidence>
<keyword evidence="2" id="KW-0677">Repeat</keyword>